<dbReference type="EMBL" id="NBTZ01000009">
    <property type="protein sequence ID" value="OTP79453.1"/>
    <property type="molecule type" value="Genomic_DNA"/>
</dbReference>
<comment type="caution">
    <text evidence="1">The sequence shown here is derived from an EMBL/GenBank/DDBJ whole genome shotgun (WGS) entry which is preliminary data.</text>
</comment>
<gene>
    <name evidence="1" type="ORF">PAMC26577_00900</name>
</gene>
<proteinExistence type="predicted"/>
<evidence type="ECO:0000313" key="1">
    <source>
        <dbReference type="EMBL" id="OTP79453.1"/>
    </source>
</evidence>
<organism evidence="1 2">
    <name type="scientific">Caballeronia sordidicola</name>
    <name type="common">Burkholderia sordidicola</name>
    <dbReference type="NCBI Taxonomy" id="196367"/>
    <lineage>
        <taxon>Bacteria</taxon>
        <taxon>Pseudomonadati</taxon>
        <taxon>Pseudomonadota</taxon>
        <taxon>Betaproteobacteria</taxon>
        <taxon>Burkholderiales</taxon>
        <taxon>Burkholderiaceae</taxon>
        <taxon>Caballeronia</taxon>
    </lineage>
</organism>
<protein>
    <submittedName>
        <fullName evidence="1">Uncharacterized protein</fullName>
    </submittedName>
</protein>
<reference evidence="1 2" key="1">
    <citation type="submission" date="2017-03" db="EMBL/GenBank/DDBJ databases">
        <title>Genome analysis of strain PAMC 26577.</title>
        <authorList>
            <person name="Oh H.-M."/>
            <person name="Yang J.-A."/>
        </authorList>
    </citation>
    <scope>NUCLEOTIDE SEQUENCE [LARGE SCALE GENOMIC DNA]</scope>
    <source>
        <strain evidence="1 2">PAMC 26577</strain>
    </source>
</reference>
<sequence>MGIEQAPRELNPAVRAAIQAQLNAQINPNPRVRRVSMPRSASAHQAALGFGDQCVDIKRRAANDIDED</sequence>
<dbReference type="Proteomes" id="UP000195221">
    <property type="component" value="Unassembled WGS sequence"/>
</dbReference>
<dbReference type="AlphaFoldDB" id="A0A242N779"/>
<name>A0A242N779_CABSO</name>
<accession>A0A242N779</accession>
<dbReference type="RefSeq" id="WP_075357901.1">
    <property type="nucleotide sequence ID" value="NZ_MSRG01000020.1"/>
</dbReference>
<evidence type="ECO:0000313" key="2">
    <source>
        <dbReference type="Proteomes" id="UP000195221"/>
    </source>
</evidence>